<comment type="caution">
    <text evidence="1">The sequence shown here is derived from an EMBL/GenBank/DDBJ whole genome shotgun (WGS) entry which is preliminary data.</text>
</comment>
<proteinExistence type="predicted"/>
<protein>
    <recommendedName>
        <fullName evidence="3">PH domain-containing protein</fullName>
    </recommendedName>
</protein>
<reference evidence="1 2" key="1">
    <citation type="submission" date="2019-12" db="EMBL/GenBank/DDBJ databases">
        <title>Whole-genome analyses of novel actinobacteria.</title>
        <authorList>
            <person name="Sahin N."/>
            <person name="Saygin H."/>
        </authorList>
    </citation>
    <scope>NUCLEOTIDE SEQUENCE [LARGE SCALE GENOMIC DNA]</scope>
    <source>
        <strain evidence="1 2">KC615</strain>
    </source>
</reference>
<name>A0A6I4VTF3_9BACL</name>
<dbReference type="AlphaFoldDB" id="A0A6I4VTF3"/>
<accession>A0A6I4VTF3</accession>
<evidence type="ECO:0000313" key="2">
    <source>
        <dbReference type="Proteomes" id="UP000430692"/>
    </source>
</evidence>
<gene>
    <name evidence="1" type="ORF">GSM42_08545</name>
</gene>
<dbReference type="RefSeq" id="WP_160801133.1">
    <property type="nucleotide sequence ID" value="NZ_WUUL01000005.1"/>
</dbReference>
<sequence length="124" mass="14745">MEKGQVKQICQKIVRFIVYSCEGEQYPVLMESFRDAKTRKEWLDAIHLFIDYGMSQKRGDARLPITQQEWDDVWRFVHQANIVDVRDLHIAMIKVIANLELEKIYELEQYVSDILLELEAEEGR</sequence>
<keyword evidence="2" id="KW-1185">Reference proteome</keyword>
<dbReference type="EMBL" id="WUUL01000005">
    <property type="protein sequence ID" value="MXQ53771.1"/>
    <property type="molecule type" value="Genomic_DNA"/>
</dbReference>
<evidence type="ECO:0008006" key="3">
    <source>
        <dbReference type="Google" id="ProtNLM"/>
    </source>
</evidence>
<organism evidence="1 2">
    <name type="scientific">Shimazuella alba</name>
    <dbReference type="NCBI Taxonomy" id="2690964"/>
    <lineage>
        <taxon>Bacteria</taxon>
        <taxon>Bacillati</taxon>
        <taxon>Bacillota</taxon>
        <taxon>Bacilli</taxon>
        <taxon>Bacillales</taxon>
        <taxon>Thermoactinomycetaceae</taxon>
        <taxon>Shimazuella</taxon>
    </lineage>
</organism>
<evidence type="ECO:0000313" key="1">
    <source>
        <dbReference type="EMBL" id="MXQ53771.1"/>
    </source>
</evidence>
<dbReference type="Proteomes" id="UP000430692">
    <property type="component" value="Unassembled WGS sequence"/>
</dbReference>